<feature type="compositionally biased region" description="Basic and acidic residues" evidence="1">
    <location>
        <begin position="221"/>
        <end position="255"/>
    </location>
</feature>
<keyword evidence="4" id="KW-1185">Reference proteome</keyword>
<feature type="domain" description="Essential protein Yae1 N-terminal" evidence="2">
    <location>
        <begin position="134"/>
        <end position="166"/>
    </location>
</feature>
<dbReference type="InterPro" id="IPR019191">
    <property type="entry name" value="Essential_protein_Yae1_N"/>
</dbReference>
<accession>A0A6A5KNI6</accession>
<dbReference type="Proteomes" id="UP000800040">
    <property type="component" value="Unassembled WGS sequence"/>
</dbReference>
<dbReference type="OrthoDB" id="48036at2759"/>
<feature type="region of interest" description="Disordered" evidence="1">
    <location>
        <begin position="221"/>
        <end position="275"/>
    </location>
</feature>
<sequence length="275" mass="29786">MTTVPLANRLQALLDCAREANQVKPNHTPLVDFLASLQQEAQGLKAAQLKQIKLAICDTLSRLVNSGTSSEAEVSQATQTFVATVSRAIQTDAATISLWDLLPRARNEAYERGYNAGKGIQSTEGIEKGKAIAYAEGLATGIEQGLETGWERGFEDGMQRGMEMGRHAGYAVGLAEGTKRAKNEQKGTCSDLKGRISPEPKAEAVREKIVVKLPPTVKVAEKREAEREEEQKKVAKKGEAGKGEVQVEKRKKENVKPMSSGADPFASLLGLVRTR</sequence>
<gene>
    <name evidence="3" type="ORF">BDW02DRAFT_596882</name>
</gene>
<evidence type="ECO:0000313" key="3">
    <source>
        <dbReference type="EMBL" id="KAF1835934.1"/>
    </source>
</evidence>
<protein>
    <recommendedName>
        <fullName evidence="2">Essential protein Yae1 N-terminal domain-containing protein</fullName>
    </recommendedName>
</protein>
<evidence type="ECO:0000259" key="2">
    <source>
        <dbReference type="Pfam" id="PF09811"/>
    </source>
</evidence>
<dbReference type="Pfam" id="PF09811">
    <property type="entry name" value="Yae1_N"/>
    <property type="match status" value="1"/>
</dbReference>
<name>A0A6A5KNI6_9PLEO</name>
<organism evidence="3 4">
    <name type="scientific">Decorospora gaudefroyi</name>
    <dbReference type="NCBI Taxonomy" id="184978"/>
    <lineage>
        <taxon>Eukaryota</taxon>
        <taxon>Fungi</taxon>
        <taxon>Dikarya</taxon>
        <taxon>Ascomycota</taxon>
        <taxon>Pezizomycotina</taxon>
        <taxon>Dothideomycetes</taxon>
        <taxon>Pleosporomycetidae</taxon>
        <taxon>Pleosporales</taxon>
        <taxon>Pleosporineae</taxon>
        <taxon>Pleosporaceae</taxon>
        <taxon>Decorospora</taxon>
    </lineage>
</organism>
<dbReference type="EMBL" id="ML975280">
    <property type="protein sequence ID" value="KAF1835934.1"/>
    <property type="molecule type" value="Genomic_DNA"/>
</dbReference>
<proteinExistence type="predicted"/>
<reference evidence="3" key="1">
    <citation type="submission" date="2020-01" db="EMBL/GenBank/DDBJ databases">
        <authorList>
            <consortium name="DOE Joint Genome Institute"/>
            <person name="Haridas S."/>
            <person name="Albert R."/>
            <person name="Binder M."/>
            <person name="Bloem J."/>
            <person name="Labutti K."/>
            <person name="Salamov A."/>
            <person name="Andreopoulos B."/>
            <person name="Baker S.E."/>
            <person name="Barry K."/>
            <person name="Bills G."/>
            <person name="Bluhm B.H."/>
            <person name="Cannon C."/>
            <person name="Castanera R."/>
            <person name="Culley D.E."/>
            <person name="Daum C."/>
            <person name="Ezra D."/>
            <person name="Gonzalez J.B."/>
            <person name="Henrissat B."/>
            <person name="Kuo A."/>
            <person name="Liang C."/>
            <person name="Lipzen A."/>
            <person name="Lutzoni F."/>
            <person name="Magnuson J."/>
            <person name="Mondo S."/>
            <person name="Nolan M."/>
            <person name="Ohm R."/>
            <person name="Pangilinan J."/>
            <person name="Park H.-J."/>
            <person name="Ramirez L."/>
            <person name="Alfaro M."/>
            <person name="Sun H."/>
            <person name="Tritt A."/>
            <person name="Yoshinaga Y."/>
            <person name="Zwiers L.-H."/>
            <person name="Turgeon B.G."/>
            <person name="Goodwin S.B."/>
            <person name="Spatafora J.W."/>
            <person name="Crous P.W."/>
            <person name="Grigoriev I.V."/>
        </authorList>
    </citation>
    <scope>NUCLEOTIDE SEQUENCE</scope>
    <source>
        <strain evidence="3">P77</strain>
    </source>
</reference>
<evidence type="ECO:0000313" key="4">
    <source>
        <dbReference type="Proteomes" id="UP000800040"/>
    </source>
</evidence>
<evidence type="ECO:0000256" key="1">
    <source>
        <dbReference type="SAM" id="MobiDB-lite"/>
    </source>
</evidence>
<dbReference type="AlphaFoldDB" id="A0A6A5KNI6"/>